<organism evidence="1">
    <name type="scientific">freshwater metagenome</name>
    <dbReference type="NCBI Taxonomy" id="449393"/>
    <lineage>
        <taxon>unclassified sequences</taxon>
        <taxon>metagenomes</taxon>
        <taxon>ecological metagenomes</taxon>
    </lineage>
</organism>
<dbReference type="EMBL" id="CAEZVK010000039">
    <property type="protein sequence ID" value="CAB4627513.1"/>
    <property type="molecule type" value="Genomic_DNA"/>
</dbReference>
<accession>A0A6J6IT73</accession>
<name>A0A6J6IT73_9ZZZZ</name>
<protein>
    <submittedName>
        <fullName evidence="1">Unannotated protein</fullName>
    </submittedName>
</protein>
<evidence type="ECO:0000313" key="1">
    <source>
        <dbReference type="EMBL" id="CAB4627513.1"/>
    </source>
</evidence>
<proteinExistence type="predicted"/>
<sequence length="99" mass="10812">MRDRDDCLSRVLGDKSVDGADHAGLHFGERFTIRKTKAAGVALHSCPLGKLSERVEFLAGPVSEVTLEKTAIDLHLEFALAGDRLGGFTSAFEWRGIDR</sequence>
<gene>
    <name evidence="1" type="ORF">UFOPK2000_00504</name>
</gene>
<dbReference type="AlphaFoldDB" id="A0A6J6IT73"/>
<reference evidence="1" key="1">
    <citation type="submission" date="2020-05" db="EMBL/GenBank/DDBJ databases">
        <authorList>
            <person name="Chiriac C."/>
            <person name="Salcher M."/>
            <person name="Ghai R."/>
            <person name="Kavagutti S V."/>
        </authorList>
    </citation>
    <scope>NUCLEOTIDE SEQUENCE</scope>
</reference>